<evidence type="ECO:0000313" key="4">
    <source>
        <dbReference type="Proteomes" id="UP000283077"/>
    </source>
</evidence>
<evidence type="ECO:0000256" key="2">
    <source>
        <dbReference type="SAM" id="SignalP"/>
    </source>
</evidence>
<accession>A0A437QBR4</accession>
<dbReference type="PROSITE" id="PS51257">
    <property type="entry name" value="PROKAR_LIPOPROTEIN"/>
    <property type="match status" value="1"/>
</dbReference>
<gene>
    <name evidence="3" type="ORF">EOE67_19450</name>
</gene>
<sequence length="167" mass="17534">MRLPMTATLLALVLTGCGEQSAEQAAAPAATTVAPETATATTADPEEHKMPKTRQTLPVANQGTNAELTQRYAEIKTMIGEAKASELQQCRKVSFGYKACGGPASYLIYSVQGLDEALLLQKVSEYNGLAEAEAHRLGLISDCSMVLEPSVMLVGGVCKAGPSGDLF</sequence>
<organism evidence="3 4">
    <name type="scientific">Rheinheimera riviphila</name>
    <dbReference type="NCBI Taxonomy" id="1834037"/>
    <lineage>
        <taxon>Bacteria</taxon>
        <taxon>Pseudomonadati</taxon>
        <taxon>Pseudomonadota</taxon>
        <taxon>Gammaproteobacteria</taxon>
        <taxon>Chromatiales</taxon>
        <taxon>Chromatiaceae</taxon>
        <taxon>Rheinheimera</taxon>
    </lineage>
</organism>
<dbReference type="Proteomes" id="UP000283077">
    <property type="component" value="Unassembled WGS sequence"/>
</dbReference>
<name>A0A437QBR4_9GAMM</name>
<dbReference type="OrthoDB" id="8703681at2"/>
<dbReference type="RefSeq" id="WP_127701108.1">
    <property type="nucleotide sequence ID" value="NZ_SACS01000034.1"/>
</dbReference>
<reference evidence="3 4" key="1">
    <citation type="submission" date="2019-01" db="EMBL/GenBank/DDBJ databases">
        <authorList>
            <person name="Chen W.-M."/>
        </authorList>
    </citation>
    <scope>NUCLEOTIDE SEQUENCE [LARGE SCALE GENOMIC DNA]</scope>
    <source>
        <strain evidence="3 4">KYPC3</strain>
    </source>
</reference>
<evidence type="ECO:0000313" key="3">
    <source>
        <dbReference type="EMBL" id="RVU31947.1"/>
    </source>
</evidence>
<comment type="caution">
    <text evidence="3">The sequence shown here is derived from an EMBL/GenBank/DDBJ whole genome shotgun (WGS) entry which is preliminary data.</text>
</comment>
<dbReference type="AlphaFoldDB" id="A0A437QBR4"/>
<protein>
    <submittedName>
        <fullName evidence="3">Uncharacterized protein</fullName>
    </submittedName>
</protein>
<keyword evidence="4" id="KW-1185">Reference proteome</keyword>
<dbReference type="EMBL" id="SACS01000034">
    <property type="protein sequence ID" value="RVU31947.1"/>
    <property type="molecule type" value="Genomic_DNA"/>
</dbReference>
<feature type="signal peptide" evidence="2">
    <location>
        <begin position="1"/>
        <end position="22"/>
    </location>
</feature>
<feature type="region of interest" description="Disordered" evidence="1">
    <location>
        <begin position="26"/>
        <end position="51"/>
    </location>
</feature>
<keyword evidence="2" id="KW-0732">Signal</keyword>
<proteinExistence type="predicted"/>
<evidence type="ECO:0000256" key="1">
    <source>
        <dbReference type="SAM" id="MobiDB-lite"/>
    </source>
</evidence>
<feature type="chain" id="PRO_5019055069" evidence="2">
    <location>
        <begin position="23"/>
        <end position="167"/>
    </location>
</feature>
<feature type="compositionally biased region" description="Low complexity" evidence="1">
    <location>
        <begin position="26"/>
        <end position="43"/>
    </location>
</feature>